<evidence type="ECO:0000256" key="4">
    <source>
        <dbReference type="ARBA" id="ARBA00022737"/>
    </source>
</evidence>
<dbReference type="InterPro" id="IPR017871">
    <property type="entry name" value="ABC_transporter-like_CS"/>
</dbReference>
<dbReference type="GO" id="GO:0005319">
    <property type="term" value="F:lipid transporter activity"/>
    <property type="evidence" value="ECO:0007669"/>
    <property type="project" value="TreeGrafter"/>
</dbReference>
<evidence type="ECO:0000256" key="6">
    <source>
        <dbReference type="ARBA" id="ARBA00022840"/>
    </source>
</evidence>
<protein>
    <recommendedName>
        <fullName evidence="10">ABC transporter domain-containing protein</fullName>
    </recommendedName>
</protein>
<feature type="transmembrane region" description="Helical" evidence="9">
    <location>
        <begin position="457"/>
        <end position="475"/>
    </location>
</feature>
<keyword evidence="7 9" id="KW-1133">Transmembrane helix</keyword>
<name>A0AAD5U1G1_9FUNG</name>
<dbReference type="PANTHER" id="PTHR19229:SF36">
    <property type="entry name" value="ATP-BINDING CASSETTE SUB-FAMILY A MEMBER 2"/>
    <property type="match status" value="1"/>
</dbReference>
<dbReference type="GO" id="GO:0016887">
    <property type="term" value="F:ATP hydrolysis activity"/>
    <property type="evidence" value="ECO:0007669"/>
    <property type="project" value="InterPro"/>
</dbReference>
<dbReference type="InterPro" id="IPR026082">
    <property type="entry name" value="ABCA"/>
</dbReference>
<gene>
    <name evidence="11" type="ORF">HK099_003726</name>
</gene>
<dbReference type="EMBL" id="JADGJW010000248">
    <property type="protein sequence ID" value="KAJ3221155.1"/>
    <property type="molecule type" value="Genomic_DNA"/>
</dbReference>
<evidence type="ECO:0000256" key="7">
    <source>
        <dbReference type="ARBA" id="ARBA00022989"/>
    </source>
</evidence>
<dbReference type="InterPro" id="IPR003439">
    <property type="entry name" value="ABC_transporter-like_ATP-bd"/>
</dbReference>
<evidence type="ECO:0000256" key="8">
    <source>
        <dbReference type="ARBA" id="ARBA00023136"/>
    </source>
</evidence>
<dbReference type="PROSITE" id="PS50893">
    <property type="entry name" value="ABC_TRANSPORTER_2"/>
    <property type="match status" value="1"/>
</dbReference>
<comment type="caution">
    <text evidence="11">The sequence shown here is derived from an EMBL/GenBank/DDBJ whole genome shotgun (WGS) entry which is preliminary data.</text>
</comment>
<keyword evidence="12" id="KW-1185">Reference proteome</keyword>
<dbReference type="GO" id="GO:0016020">
    <property type="term" value="C:membrane"/>
    <property type="evidence" value="ECO:0007669"/>
    <property type="project" value="UniProtKB-SubCell"/>
</dbReference>
<accession>A0AAD5U1G1</accession>
<evidence type="ECO:0000256" key="9">
    <source>
        <dbReference type="SAM" id="Phobius"/>
    </source>
</evidence>
<evidence type="ECO:0000256" key="2">
    <source>
        <dbReference type="ARBA" id="ARBA00022448"/>
    </source>
</evidence>
<feature type="domain" description="ABC transporter" evidence="10">
    <location>
        <begin position="613"/>
        <end position="848"/>
    </location>
</feature>
<evidence type="ECO:0000313" key="12">
    <source>
        <dbReference type="Proteomes" id="UP001211065"/>
    </source>
</evidence>
<feature type="transmembrane region" description="Helical" evidence="9">
    <location>
        <begin position="370"/>
        <end position="394"/>
    </location>
</feature>
<dbReference type="Pfam" id="PF00005">
    <property type="entry name" value="ABC_tran"/>
    <property type="match status" value="1"/>
</dbReference>
<evidence type="ECO:0000256" key="3">
    <source>
        <dbReference type="ARBA" id="ARBA00022692"/>
    </source>
</evidence>
<dbReference type="SUPFAM" id="SSF52540">
    <property type="entry name" value="P-loop containing nucleoside triphosphate hydrolases"/>
    <property type="match status" value="1"/>
</dbReference>
<keyword evidence="4" id="KW-0677">Repeat</keyword>
<comment type="subcellular location">
    <subcellularLocation>
        <location evidence="1">Membrane</location>
        <topology evidence="1">Multi-pass membrane protein</topology>
    </subcellularLocation>
</comment>
<dbReference type="GO" id="GO:0005524">
    <property type="term" value="F:ATP binding"/>
    <property type="evidence" value="ECO:0007669"/>
    <property type="project" value="UniProtKB-KW"/>
</dbReference>
<dbReference type="PROSITE" id="PS00211">
    <property type="entry name" value="ABC_TRANSPORTER_1"/>
    <property type="match status" value="1"/>
</dbReference>
<keyword evidence="6" id="KW-0067">ATP-binding</keyword>
<dbReference type="GO" id="GO:0140359">
    <property type="term" value="F:ABC-type transporter activity"/>
    <property type="evidence" value="ECO:0007669"/>
    <property type="project" value="InterPro"/>
</dbReference>
<dbReference type="SMART" id="SM00382">
    <property type="entry name" value="AAA"/>
    <property type="match status" value="1"/>
</dbReference>
<dbReference type="Gene3D" id="3.40.50.300">
    <property type="entry name" value="P-loop containing nucleotide triphosphate hydrolases"/>
    <property type="match status" value="1"/>
</dbReference>
<organism evidence="11 12">
    <name type="scientific">Clydaea vesicula</name>
    <dbReference type="NCBI Taxonomy" id="447962"/>
    <lineage>
        <taxon>Eukaryota</taxon>
        <taxon>Fungi</taxon>
        <taxon>Fungi incertae sedis</taxon>
        <taxon>Chytridiomycota</taxon>
        <taxon>Chytridiomycota incertae sedis</taxon>
        <taxon>Chytridiomycetes</taxon>
        <taxon>Lobulomycetales</taxon>
        <taxon>Lobulomycetaceae</taxon>
        <taxon>Clydaea</taxon>
    </lineage>
</organism>
<sequence>MISSLLGTWVSGLIQSTISVHEVISCSNQDAMNPETNFYLRNLTYDAKIPKIFDEKTGIVRKAVNFFFYIVVDVTSTTPPGAAGFNFRHPCVFWFGENYPHSSIYERKPRLLSSFADQDSTYTAQPKFGWFQTLQMSNSTDLARAFNQLQTRPWSLYSHSPEVLSADIGERPQLPLVPINKLLSISANQFNPANKSLGIFDTFTTKYWLDVDVNAETGNFTIHGFQPVPFYQKENENLDDILAKKINEAVVEVTKIDKSLLLDTEVTNFEIANFFAKVNKVMNKMPYGAIHFDKIDHVAKKYKLTLQYGHDSRIDASSGFPSMGLRQLIEQTQLDNSFLRFSNFSSNLTKATITQGFRVFPERSSTKLQFPVAALIGRILFPFGVSFLLPIFVVTLVKEKEEKILVMMKMNGSGYFFDIELFTRTEPTVLLLVFFVWGHAQNSLVFFFSSMYNRSRFALVSVFLLILCGVIISLTTERLFNGKTIPTAYYLCRALGVMNEDAYVSSRTPYNLSRIVPGNEVFTILIYLSVESVFFFLASLYLSSVLPSEFGVQKPWYFPFQYLTGRSRSRTRKTANLEKGAILNESELNFEDQDVKDERARVLKGDITTNCPLIMKNMRKVYASRGGMGPKVAVKNVTLAVDEGVIFGLLGPNGAGKTTLISMLTGLYQQTSGEAILAGFDIKTETDLVYQKIGICPQFDILWDDLTLGEHLYFYARLKGVEISKEKDAVMKCLEQVSLVPFKDRLTKGLSGGEKRRLSIAISLVGSPSVVFLDEPTTGLDPEVRRLIWNIINGAREGKTVILTTHSMEEAEALCQRIGIMAKGSLRCLGNTLRLKELYGSGFKLFFNSKAEDTERASQFTQSLLPNGWKKMDAFTTNSSYEFPACKGSISKLFKEIEFGKKENGILDFGISQTTLEEVFLKIISESDAQAD</sequence>
<evidence type="ECO:0000259" key="10">
    <source>
        <dbReference type="PROSITE" id="PS50893"/>
    </source>
</evidence>
<dbReference type="InterPro" id="IPR003593">
    <property type="entry name" value="AAA+_ATPase"/>
</dbReference>
<dbReference type="InterPro" id="IPR027417">
    <property type="entry name" value="P-loop_NTPase"/>
</dbReference>
<keyword evidence="5" id="KW-0547">Nucleotide-binding</keyword>
<dbReference type="PANTHER" id="PTHR19229">
    <property type="entry name" value="ATP-BINDING CASSETTE TRANSPORTER SUBFAMILY A ABCA"/>
    <property type="match status" value="1"/>
</dbReference>
<proteinExistence type="predicted"/>
<feature type="transmembrane region" description="Helical" evidence="9">
    <location>
        <begin position="521"/>
        <end position="542"/>
    </location>
</feature>
<keyword evidence="3 9" id="KW-0812">Transmembrane</keyword>
<reference evidence="11" key="1">
    <citation type="submission" date="2020-05" db="EMBL/GenBank/DDBJ databases">
        <title>Phylogenomic resolution of chytrid fungi.</title>
        <authorList>
            <person name="Stajich J.E."/>
            <person name="Amses K."/>
            <person name="Simmons R."/>
            <person name="Seto K."/>
            <person name="Myers J."/>
            <person name="Bonds A."/>
            <person name="Quandt C.A."/>
            <person name="Barry K."/>
            <person name="Liu P."/>
            <person name="Grigoriev I."/>
            <person name="Longcore J.E."/>
            <person name="James T.Y."/>
        </authorList>
    </citation>
    <scope>NUCLEOTIDE SEQUENCE</scope>
    <source>
        <strain evidence="11">JEL0476</strain>
    </source>
</reference>
<keyword evidence="8 9" id="KW-0472">Membrane</keyword>
<dbReference type="Proteomes" id="UP001211065">
    <property type="component" value="Unassembled WGS sequence"/>
</dbReference>
<evidence type="ECO:0000313" key="11">
    <source>
        <dbReference type="EMBL" id="KAJ3221155.1"/>
    </source>
</evidence>
<keyword evidence="2" id="KW-0813">Transport</keyword>
<evidence type="ECO:0000256" key="5">
    <source>
        <dbReference type="ARBA" id="ARBA00022741"/>
    </source>
</evidence>
<evidence type="ECO:0000256" key="1">
    <source>
        <dbReference type="ARBA" id="ARBA00004141"/>
    </source>
</evidence>
<dbReference type="AlphaFoldDB" id="A0AAD5U1G1"/>
<dbReference type="FunFam" id="3.40.50.300:FF:000665">
    <property type="entry name" value="ABC transporter A family member 2"/>
    <property type="match status" value="1"/>
</dbReference>
<dbReference type="CDD" id="cd03263">
    <property type="entry name" value="ABC_subfamily_A"/>
    <property type="match status" value="1"/>
</dbReference>